<dbReference type="KEGG" id="ehx:EMIHUDRAFT_205706"/>
<dbReference type="HOGENOM" id="CLU_1868985_0_0_1"/>
<dbReference type="EnsemblProtists" id="EOD26596">
    <property type="protein sequence ID" value="EOD26596"/>
    <property type="gene ID" value="EMIHUDRAFT_205706"/>
</dbReference>
<sequence>MSLSGASASAAAKQRHQEQRRADTSALVDAARGQRQMPELPPYVPEFMSQMLGGGAVRSDPEDQATGDDETMMQEAAVDIALQLDIASDRTSSDTGGSATQEWSGGAAGQFDSWSCVAGVRRPASGGASEVDIFWSP</sequence>
<reference evidence="2" key="2">
    <citation type="submission" date="2024-10" db="UniProtKB">
        <authorList>
            <consortium name="EnsemblProtists"/>
        </authorList>
    </citation>
    <scope>IDENTIFICATION</scope>
</reference>
<evidence type="ECO:0000313" key="3">
    <source>
        <dbReference type="Proteomes" id="UP000013827"/>
    </source>
</evidence>
<accession>A0A0D3JSW1</accession>
<dbReference type="GeneID" id="17272142"/>
<dbReference type="PaxDb" id="2903-EOD26596"/>
<reference evidence="3" key="1">
    <citation type="journal article" date="2013" name="Nature">
        <title>Pan genome of the phytoplankton Emiliania underpins its global distribution.</title>
        <authorList>
            <person name="Read B.A."/>
            <person name="Kegel J."/>
            <person name="Klute M.J."/>
            <person name="Kuo A."/>
            <person name="Lefebvre S.C."/>
            <person name="Maumus F."/>
            <person name="Mayer C."/>
            <person name="Miller J."/>
            <person name="Monier A."/>
            <person name="Salamov A."/>
            <person name="Young J."/>
            <person name="Aguilar M."/>
            <person name="Claverie J.M."/>
            <person name="Frickenhaus S."/>
            <person name="Gonzalez K."/>
            <person name="Herman E.K."/>
            <person name="Lin Y.C."/>
            <person name="Napier J."/>
            <person name="Ogata H."/>
            <person name="Sarno A.F."/>
            <person name="Shmutz J."/>
            <person name="Schroeder D."/>
            <person name="de Vargas C."/>
            <person name="Verret F."/>
            <person name="von Dassow P."/>
            <person name="Valentin K."/>
            <person name="Van de Peer Y."/>
            <person name="Wheeler G."/>
            <person name="Dacks J.B."/>
            <person name="Delwiche C.F."/>
            <person name="Dyhrman S.T."/>
            <person name="Glockner G."/>
            <person name="John U."/>
            <person name="Richards T."/>
            <person name="Worden A.Z."/>
            <person name="Zhang X."/>
            <person name="Grigoriev I.V."/>
            <person name="Allen A.E."/>
            <person name="Bidle K."/>
            <person name="Borodovsky M."/>
            <person name="Bowler C."/>
            <person name="Brownlee C."/>
            <person name="Cock J.M."/>
            <person name="Elias M."/>
            <person name="Gladyshev V.N."/>
            <person name="Groth M."/>
            <person name="Guda C."/>
            <person name="Hadaegh A."/>
            <person name="Iglesias-Rodriguez M.D."/>
            <person name="Jenkins J."/>
            <person name="Jones B.M."/>
            <person name="Lawson T."/>
            <person name="Leese F."/>
            <person name="Lindquist E."/>
            <person name="Lobanov A."/>
            <person name="Lomsadze A."/>
            <person name="Malik S.B."/>
            <person name="Marsh M.E."/>
            <person name="Mackinder L."/>
            <person name="Mock T."/>
            <person name="Mueller-Roeber B."/>
            <person name="Pagarete A."/>
            <person name="Parker M."/>
            <person name="Probert I."/>
            <person name="Quesneville H."/>
            <person name="Raines C."/>
            <person name="Rensing S.A."/>
            <person name="Riano-Pachon D.M."/>
            <person name="Richier S."/>
            <person name="Rokitta S."/>
            <person name="Shiraiwa Y."/>
            <person name="Soanes D.M."/>
            <person name="van der Giezen M."/>
            <person name="Wahlund T.M."/>
            <person name="Williams B."/>
            <person name="Wilson W."/>
            <person name="Wolfe G."/>
            <person name="Wurch L.L."/>
        </authorList>
    </citation>
    <scope>NUCLEOTIDE SEQUENCE</scope>
</reference>
<keyword evidence="3" id="KW-1185">Reference proteome</keyword>
<name>A0A0D3JSW1_EMIH1</name>
<organism evidence="2 3">
    <name type="scientific">Emiliania huxleyi (strain CCMP1516)</name>
    <dbReference type="NCBI Taxonomy" id="280463"/>
    <lineage>
        <taxon>Eukaryota</taxon>
        <taxon>Haptista</taxon>
        <taxon>Haptophyta</taxon>
        <taxon>Prymnesiophyceae</taxon>
        <taxon>Isochrysidales</taxon>
        <taxon>Noelaerhabdaceae</taxon>
        <taxon>Emiliania</taxon>
    </lineage>
</organism>
<feature type="region of interest" description="Disordered" evidence="1">
    <location>
        <begin position="1"/>
        <end position="47"/>
    </location>
</feature>
<dbReference type="Proteomes" id="UP000013827">
    <property type="component" value="Unassembled WGS sequence"/>
</dbReference>
<feature type="region of interest" description="Disordered" evidence="1">
    <location>
        <begin position="88"/>
        <end position="110"/>
    </location>
</feature>
<feature type="compositionally biased region" description="Low complexity" evidence="1">
    <location>
        <begin position="1"/>
        <end position="12"/>
    </location>
</feature>
<protein>
    <submittedName>
        <fullName evidence="2">Uncharacterized protein</fullName>
    </submittedName>
</protein>
<evidence type="ECO:0000256" key="1">
    <source>
        <dbReference type="SAM" id="MobiDB-lite"/>
    </source>
</evidence>
<dbReference type="AlphaFoldDB" id="A0A0D3JSW1"/>
<evidence type="ECO:0000313" key="2">
    <source>
        <dbReference type="EnsemblProtists" id="EOD26596"/>
    </source>
</evidence>
<dbReference type="RefSeq" id="XP_005779025.1">
    <property type="nucleotide sequence ID" value="XM_005778968.1"/>
</dbReference>
<feature type="compositionally biased region" description="Polar residues" evidence="1">
    <location>
        <begin position="93"/>
        <end position="103"/>
    </location>
</feature>
<proteinExistence type="predicted"/>